<reference evidence="2" key="1">
    <citation type="submission" date="2015-05" db="EMBL/GenBank/DDBJ databases">
        <authorList>
            <person name="Liu X."/>
            <person name="Tong Y."/>
            <person name="Huang Y."/>
            <person name="An X."/>
            <person name="Mi Z."/>
            <person name="Zhang Z."/>
        </authorList>
    </citation>
    <scope>NUCLEOTIDE SEQUENCE [LARGE SCALE GENOMIC DNA]</scope>
</reference>
<dbReference type="RefSeq" id="YP_009218612.1">
    <property type="nucleotide sequence ID" value="NC_029013.1"/>
</dbReference>
<proteinExistence type="predicted"/>
<dbReference type="GeneID" id="26644835"/>
<evidence type="ECO:0000313" key="2">
    <source>
        <dbReference type="Proteomes" id="UP000204614"/>
    </source>
</evidence>
<organism evidence="1 2">
    <name type="scientific">Citrobacter phage IME-CF2</name>
    <dbReference type="NCBI Taxonomy" id="1673887"/>
    <lineage>
        <taxon>Viruses</taxon>
        <taxon>Duplodnaviria</taxon>
        <taxon>Heunggongvirae</taxon>
        <taxon>Uroviricota</taxon>
        <taxon>Caudoviricetes</taxon>
        <taxon>Pantevenvirales</taxon>
        <taxon>Straboviridae</taxon>
        <taxon>Pseudotevenvirus</taxon>
        <taxon>Pseudotevenvirus imecf2</taxon>
    </lineage>
</organism>
<evidence type="ECO:0000313" key="1">
    <source>
        <dbReference type="EMBL" id="AKR15920.1"/>
    </source>
</evidence>
<name>A0A0K0QS79_9CAUD</name>
<sequence length="87" mass="9776">MSDVILSIKDVCLDNTGKESGAVTLQEAVVNILRESLRLEVDENTHSEYTGGLNGQPLYEDRKSIKVTLWADIDEQSYKIDEIDFEA</sequence>
<keyword evidence="2" id="KW-1185">Reference proteome</keyword>
<accession>A0A0K0QS79</accession>
<dbReference type="EMBL" id="KR869820">
    <property type="protein sequence ID" value="AKR15920.1"/>
    <property type="molecule type" value="Genomic_DNA"/>
</dbReference>
<protein>
    <submittedName>
        <fullName evidence="1">Uncharacterized protein</fullName>
    </submittedName>
</protein>
<dbReference type="Proteomes" id="UP000204614">
    <property type="component" value="Segment"/>
</dbReference>
<dbReference type="KEGG" id="vg:26644835"/>